<comment type="subcellular location">
    <subcellularLocation>
        <location evidence="1">Cell membrane</location>
        <topology evidence="1">Multi-pass membrane protein</topology>
    </subcellularLocation>
</comment>
<dbReference type="PANTHER" id="PTHR42643">
    <property type="entry name" value="IONOTROPIC RECEPTOR 20A-RELATED"/>
    <property type="match status" value="1"/>
</dbReference>
<reference evidence="8 9" key="1">
    <citation type="journal article" date="2017" name="G3 (Bethesda)">
        <title>The Physical Genome Mapping of Anopheles albimanus Corrected Scaffold Misassemblies and Identified Interarm Rearrangements in Genus Anopheles.</title>
        <authorList>
            <person name="Artemov G.N."/>
            <person name="Peery A.N."/>
            <person name="Jiang X."/>
            <person name="Tu Z."/>
            <person name="Stegniy V.N."/>
            <person name="Sharakhova M.V."/>
            <person name="Sharakhov I.V."/>
        </authorList>
    </citation>
    <scope>NUCLEOTIDE SEQUENCE [LARGE SCALE GENOMIC DNA]</scope>
    <source>
        <strain evidence="8 9">ALBI9_A</strain>
    </source>
</reference>
<proteinExistence type="predicted"/>
<evidence type="ECO:0000256" key="7">
    <source>
        <dbReference type="ARBA" id="ARBA00023180"/>
    </source>
</evidence>
<evidence type="ECO:0000313" key="8">
    <source>
        <dbReference type="EnsemblMetazoa" id="AALB007026-PA"/>
    </source>
</evidence>
<keyword evidence="2" id="KW-1003">Cell membrane</keyword>
<dbReference type="Proteomes" id="UP000069272">
    <property type="component" value="Chromosome 3R"/>
</dbReference>
<keyword evidence="6" id="KW-0675">Receptor</keyword>
<dbReference type="PANTHER" id="PTHR42643:SF30">
    <property type="entry name" value="IONOTROPIC RECEPTOR 40A-RELATED"/>
    <property type="match status" value="1"/>
</dbReference>
<evidence type="ECO:0000256" key="4">
    <source>
        <dbReference type="ARBA" id="ARBA00022989"/>
    </source>
</evidence>
<name>A0A182FKH7_ANOAL</name>
<dbReference type="GO" id="GO:0005886">
    <property type="term" value="C:plasma membrane"/>
    <property type="evidence" value="ECO:0007669"/>
    <property type="project" value="UniProtKB-SubCell"/>
</dbReference>
<evidence type="ECO:0008006" key="10">
    <source>
        <dbReference type="Google" id="ProtNLM"/>
    </source>
</evidence>
<keyword evidence="5" id="KW-0472">Membrane</keyword>
<keyword evidence="9" id="KW-1185">Reference proteome</keyword>
<evidence type="ECO:0000256" key="2">
    <source>
        <dbReference type="ARBA" id="ARBA00022475"/>
    </source>
</evidence>
<evidence type="ECO:0000256" key="5">
    <source>
        <dbReference type="ARBA" id="ARBA00023136"/>
    </source>
</evidence>
<dbReference type="VEuPathDB" id="VectorBase:AALB007026"/>
<keyword evidence="3" id="KW-0812">Transmembrane</keyword>
<keyword evidence="4" id="KW-1133">Transmembrane helix</keyword>
<evidence type="ECO:0000256" key="1">
    <source>
        <dbReference type="ARBA" id="ARBA00004651"/>
    </source>
</evidence>
<sequence length="573" mass="66585">MQCLCHLIVLSCLLPLVRGSGKNTTFELLLPPTYDTRFIMKTFLELQRQWCPPWKFKKIYILSYSNHPFSEEILTEILKINQPPKILSTDSNGITYWTYMQGRCAILMMSGLERLKVDPSATPIYYGSRYFIFQPKMERNPLLEDIAIGRPVRMDKAYNILYNQTAVEILHKNYFLDQMVSLDPHNIRVPDDLQNLNGRNLRLAMRKGFNDVATFDIYIGKLIAERRNATFDVVEKPDYYTDYWIENIGVPLQGGTEQVVALGSTFLSVLVPRSKPKPIISVLVDPFDHYSWMMIFVMVFALALVLSLFGKYLGKLTIVEVALELIMCILSGPSRTYGGWFENHLITVLCLMTIVIVSSYQSLIISYLSATRYFPEINSLKEIQEKCVFLKESLANMVPVRSTYATSMHGFQNYSRCYFFAGRDSQVLTDLQLRRTGTAVAWTYVHENMRIADHTFMQSRMLYYFLQKSLIREMFPFYMTVFAESGLFNQYYRNLSFSVRPPNLVMITEQSFTVEDLSVVWCLFAAGMAVSGCWFVIEIVYHSCGKFSRRIRMNWQNRSKGPMNIFDRFRKKK</sequence>
<organism evidence="8 9">
    <name type="scientific">Anopheles albimanus</name>
    <name type="common">New world malaria mosquito</name>
    <dbReference type="NCBI Taxonomy" id="7167"/>
    <lineage>
        <taxon>Eukaryota</taxon>
        <taxon>Metazoa</taxon>
        <taxon>Ecdysozoa</taxon>
        <taxon>Arthropoda</taxon>
        <taxon>Hexapoda</taxon>
        <taxon>Insecta</taxon>
        <taxon>Pterygota</taxon>
        <taxon>Neoptera</taxon>
        <taxon>Endopterygota</taxon>
        <taxon>Diptera</taxon>
        <taxon>Nematocera</taxon>
        <taxon>Culicoidea</taxon>
        <taxon>Culicidae</taxon>
        <taxon>Anophelinae</taxon>
        <taxon>Anopheles</taxon>
    </lineage>
</organism>
<evidence type="ECO:0000313" key="9">
    <source>
        <dbReference type="Proteomes" id="UP000069272"/>
    </source>
</evidence>
<keyword evidence="7" id="KW-0325">Glycoprotein</keyword>
<evidence type="ECO:0000256" key="3">
    <source>
        <dbReference type="ARBA" id="ARBA00022692"/>
    </source>
</evidence>
<accession>A0A182FKH7</accession>
<evidence type="ECO:0000256" key="6">
    <source>
        <dbReference type="ARBA" id="ARBA00023170"/>
    </source>
</evidence>
<reference evidence="8" key="2">
    <citation type="submission" date="2022-08" db="UniProtKB">
        <authorList>
            <consortium name="EnsemblMetazoa"/>
        </authorList>
    </citation>
    <scope>IDENTIFICATION</scope>
    <source>
        <strain evidence="8">STECLA/ALBI9_A</strain>
    </source>
</reference>
<dbReference type="EnsemblMetazoa" id="AALB007026-RA">
    <property type="protein sequence ID" value="AALB007026-PA"/>
    <property type="gene ID" value="AALB007026"/>
</dbReference>
<dbReference type="AlphaFoldDB" id="A0A182FKH7"/>
<dbReference type="VEuPathDB" id="VectorBase:AALB20_036520"/>
<protein>
    <recommendedName>
        <fullName evidence="10">Ionotropic glutamate receptor C-terminal domain-containing protein</fullName>
    </recommendedName>
</protein>
<dbReference type="InterPro" id="IPR052192">
    <property type="entry name" value="Insect_Ionotropic_Sensory_Rcpt"/>
</dbReference>